<sequence>MNLINVNQTEIAVFEYSHKGEPVVLLHPGGIFASFVWKDTAELLKENYHVIAMDLRGHGASGKPETGYELENLAKDIVEAIKAMGIEKAHFIGNSLGAETALVLAAKFPAYVRSLTLVDGGMLNLIGPNGEREGTKEELVKERLERPYPEFISKEDFVYFAKEHWQEFAKIAHQIPLYNLPNGTVTFQQNNEIAAQLLAAGCDIDIPSQYEGLTCPVLFMPAEKEERLEWKLKLIEAKSASLPYSKTVILPESTHLMMMNQGREIAEAAQAFYQELQEKCPQ</sequence>
<accession>A0A370GBD5</accession>
<evidence type="ECO:0000313" key="2">
    <source>
        <dbReference type="EMBL" id="RDI41017.1"/>
    </source>
</evidence>
<evidence type="ECO:0000259" key="1">
    <source>
        <dbReference type="Pfam" id="PF00561"/>
    </source>
</evidence>
<dbReference type="AlphaFoldDB" id="A0A370GBD5"/>
<comment type="caution">
    <text evidence="2">The sequence shown here is derived from an EMBL/GenBank/DDBJ whole genome shotgun (WGS) entry which is preliminary data.</text>
</comment>
<dbReference type="GO" id="GO:0047372">
    <property type="term" value="F:monoacylglycerol lipase activity"/>
    <property type="evidence" value="ECO:0007669"/>
    <property type="project" value="TreeGrafter"/>
</dbReference>
<dbReference type="PANTHER" id="PTHR43798">
    <property type="entry name" value="MONOACYLGLYCEROL LIPASE"/>
    <property type="match status" value="1"/>
</dbReference>
<organism evidence="2 3">
    <name type="scientific">Falsibacillus pallidus</name>
    <dbReference type="NCBI Taxonomy" id="493781"/>
    <lineage>
        <taxon>Bacteria</taxon>
        <taxon>Bacillati</taxon>
        <taxon>Bacillota</taxon>
        <taxon>Bacilli</taxon>
        <taxon>Bacillales</taxon>
        <taxon>Bacillaceae</taxon>
        <taxon>Falsibacillus</taxon>
    </lineage>
</organism>
<protein>
    <submittedName>
        <fullName evidence="2">2-succinyl-6-hydroxy-2, 4-cyclohexadiene-1-carboxylate synthase</fullName>
    </submittedName>
</protein>
<dbReference type="InterPro" id="IPR050266">
    <property type="entry name" value="AB_hydrolase_sf"/>
</dbReference>
<keyword evidence="3" id="KW-1185">Reference proteome</keyword>
<dbReference type="EMBL" id="QQAY01000010">
    <property type="protein sequence ID" value="RDI41017.1"/>
    <property type="molecule type" value="Genomic_DNA"/>
</dbReference>
<dbReference type="Gene3D" id="3.40.50.1820">
    <property type="entry name" value="alpha/beta hydrolase"/>
    <property type="match status" value="1"/>
</dbReference>
<proteinExistence type="predicted"/>
<dbReference type="GO" id="GO:0046464">
    <property type="term" value="P:acylglycerol catabolic process"/>
    <property type="evidence" value="ECO:0007669"/>
    <property type="project" value="TreeGrafter"/>
</dbReference>
<dbReference type="PRINTS" id="PR00111">
    <property type="entry name" value="ABHYDROLASE"/>
</dbReference>
<dbReference type="InterPro" id="IPR029058">
    <property type="entry name" value="AB_hydrolase_fold"/>
</dbReference>
<dbReference type="SUPFAM" id="SSF53474">
    <property type="entry name" value="alpha/beta-Hydrolases"/>
    <property type="match status" value="1"/>
</dbReference>
<reference evidence="2 3" key="1">
    <citation type="submission" date="2018-07" db="EMBL/GenBank/DDBJ databases">
        <title>Genomic Encyclopedia of Type Strains, Phase IV (KMG-IV): sequencing the most valuable type-strain genomes for metagenomic binning, comparative biology and taxonomic classification.</title>
        <authorList>
            <person name="Goeker M."/>
        </authorList>
    </citation>
    <scope>NUCLEOTIDE SEQUENCE [LARGE SCALE GENOMIC DNA]</scope>
    <source>
        <strain evidence="2 3">DSM 25281</strain>
    </source>
</reference>
<dbReference type="Pfam" id="PF00561">
    <property type="entry name" value="Abhydrolase_1"/>
    <property type="match status" value="1"/>
</dbReference>
<feature type="domain" description="AB hydrolase-1" evidence="1">
    <location>
        <begin position="22"/>
        <end position="123"/>
    </location>
</feature>
<dbReference type="Proteomes" id="UP000255326">
    <property type="component" value="Unassembled WGS sequence"/>
</dbReference>
<dbReference type="GO" id="GO:0016020">
    <property type="term" value="C:membrane"/>
    <property type="evidence" value="ECO:0007669"/>
    <property type="project" value="TreeGrafter"/>
</dbReference>
<gene>
    <name evidence="2" type="ORF">DFR59_11018</name>
</gene>
<dbReference type="OrthoDB" id="252464at2"/>
<dbReference type="RefSeq" id="WP_114746299.1">
    <property type="nucleotide sequence ID" value="NZ_QQAY01000010.1"/>
</dbReference>
<name>A0A370GBD5_9BACI</name>
<dbReference type="InterPro" id="IPR000073">
    <property type="entry name" value="AB_hydrolase_1"/>
</dbReference>
<dbReference type="PANTHER" id="PTHR43798:SF33">
    <property type="entry name" value="HYDROLASE, PUTATIVE (AFU_ORTHOLOGUE AFUA_2G14860)-RELATED"/>
    <property type="match status" value="1"/>
</dbReference>
<evidence type="ECO:0000313" key="3">
    <source>
        <dbReference type="Proteomes" id="UP000255326"/>
    </source>
</evidence>